<dbReference type="InterPro" id="IPR011032">
    <property type="entry name" value="GroES-like_sf"/>
</dbReference>
<dbReference type="OrthoDB" id="3727682at2"/>
<name>A0A1H0NQH8_9ACTN</name>
<feature type="domain" description="Enoyl reductase (ER)" evidence="2">
    <location>
        <begin position="10"/>
        <end position="300"/>
    </location>
</feature>
<dbReference type="SUPFAM" id="SSF50129">
    <property type="entry name" value="GroES-like"/>
    <property type="match status" value="1"/>
</dbReference>
<dbReference type="GO" id="GO:0016491">
    <property type="term" value="F:oxidoreductase activity"/>
    <property type="evidence" value="ECO:0007669"/>
    <property type="project" value="InterPro"/>
</dbReference>
<evidence type="ECO:0000256" key="1">
    <source>
        <dbReference type="ARBA" id="ARBA00022857"/>
    </source>
</evidence>
<dbReference type="Pfam" id="PF13602">
    <property type="entry name" value="ADH_zinc_N_2"/>
    <property type="match status" value="1"/>
</dbReference>
<evidence type="ECO:0000259" key="2">
    <source>
        <dbReference type="SMART" id="SM00829"/>
    </source>
</evidence>
<dbReference type="InterPro" id="IPR020843">
    <property type="entry name" value="ER"/>
</dbReference>
<keyword evidence="4" id="KW-1185">Reference proteome</keyword>
<dbReference type="EMBL" id="FNIE01000014">
    <property type="protein sequence ID" value="SDO94788.1"/>
    <property type="molecule type" value="Genomic_DNA"/>
</dbReference>
<reference evidence="3 4" key="1">
    <citation type="submission" date="2016-10" db="EMBL/GenBank/DDBJ databases">
        <authorList>
            <person name="de Groot N.N."/>
        </authorList>
    </citation>
    <scope>NUCLEOTIDE SEQUENCE [LARGE SCALE GENOMIC DNA]</scope>
    <source>
        <strain evidence="3 4">CGMCC 4.2022</strain>
    </source>
</reference>
<evidence type="ECO:0000313" key="4">
    <source>
        <dbReference type="Proteomes" id="UP000199341"/>
    </source>
</evidence>
<dbReference type="Gene3D" id="3.40.50.720">
    <property type="entry name" value="NAD(P)-binding Rossmann-like Domain"/>
    <property type="match status" value="1"/>
</dbReference>
<sequence>MRAVTIDTFGPPSVLHLTEAAEPAPGPGQVRVRVHLSGVNPLDAKIRSGVAAKQFPTPLPAVLGSEFAGTVAEVGPGVTGVAVGDRVAGWPDAPVGSYAESVVSSGFVRVPDGLDLAQAAALPVAANTAARVLDELGVAAGETLLIHGASGAVGSIAVQLAVARGVRVIGTAGPASQDRVAGLGATAVEYGEGLADRVRAAAPDGVDAVLDAAGTGDLPVLVELRGSTDRVVTIADPAAASVGVPFSAGGKRDLGAVSEVLESAAAGRITVTVGRVFPLTEAAAAHELIETGHAGGKVLLEVAG</sequence>
<dbReference type="InterPro" id="IPR051603">
    <property type="entry name" value="Zinc-ADH_QOR/CCCR"/>
</dbReference>
<evidence type="ECO:0000313" key="3">
    <source>
        <dbReference type="EMBL" id="SDO94788.1"/>
    </source>
</evidence>
<dbReference type="PANTHER" id="PTHR44154:SF1">
    <property type="entry name" value="QUINONE OXIDOREDUCTASE"/>
    <property type="match status" value="1"/>
</dbReference>
<dbReference type="InterPro" id="IPR013154">
    <property type="entry name" value="ADH-like_N"/>
</dbReference>
<organism evidence="3 4">
    <name type="scientific">Actinacidiphila guanduensis</name>
    <dbReference type="NCBI Taxonomy" id="310781"/>
    <lineage>
        <taxon>Bacteria</taxon>
        <taxon>Bacillati</taxon>
        <taxon>Actinomycetota</taxon>
        <taxon>Actinomycetes</taxon>
        <taxon>Kitasatosporales</taxon>
        <taxon>Streptomycetaceae</taxon>
        <taxon>Actinacidiphila</taxon>
    </lineage>
</organism>
<dbReference type="Gene3D" id="3.90.180.10">
    <property type="entry name" value="Medium-chain alcohol dehydrogenases, catalytic domain"/>
    <property type="match status" value="1"/>
</dbReference>
<dbReference type="Pfam" id="PF08240">
    <property type="entry name" value="ADH_N"/>
    <property type="match status" value="1"/>
</dbReference>
<protein>
    <submittedName>
        <fullName evidence="3">NADPH:quinone reductase</fullName>
    </submittedName>
</protein>
<accession>A0A1H0NQH8</accession>
<dbReference type="STRING" id="310781.SAMN05216259_114145"/>
<keyword evidence="1" id="KW-0521">NADP</keyword>
<dbReference type="RefSeq" id="WP_093787329.1">
    <property type="nucleotide sequence ID" value="NZ_FNIE01000014.1"/>
</dbReference>
<dbReference type="SMART" id="SM00829">
    <property type="entry name" value="PKS_ER"/>
    <property type="match status" value="1"/>
</dbReference>
<dbReference type="SUPFAM" id="SSF51735">
    <property type="entry name" value="NAD(P)-binding Rossmann-fold domains"/>
    <property type="match status" value="1"/>
</dbReference>
<proteinExistence type="predicted"/>
<dbReference type="InterPro" id="IPR036291">
    <property type="entry name" value="NAD(P)-bd_dom_sf"/>
</dbReference>
<dbReference type="AlphaFoldDB" id="A0A1H0NQH8"/>
<dbReference type="Proteomes" id="UP000199341">
    <property type="component" value="Unassembled WGS sequence"/>
</dbReference>
<gene>
    <name evidence="3" type="ORF">SAMN05216259_114145</name>
</gene>
<dbReference type="CDD" id="cd05289">
    <property type="entry name" value="MDR_like_2"/>
    <property type="match status" value="1"/>
</dbReference>
<dbReference type="PANTHER" id="PTHR44154">
    <property type="entry name" value="QUINONE OXIDOREDUCTASE"/>
    <property type="match status" value="1"/>
</dbReference>